<dbReference type="Proteomes" id="UP001500363">
    <property type="component" value="Unassembled WGS sequence"/>
</dbReference>
<evidence type="ECO:0000256" key="6">
    <source>
        <dbReference type="ARBA" id="ARBA00023014"/>
    </source>
</evidence>
<comment type="cofactor">
    <cofactor evidence="11">
        <name>[4Fe-4S] cluster</name>
        <dbReference type="ChEBI" id="CHEBI:49883"/>
    </cofactor>
    <text evidence="11">Binds 1 [4Fe-4S] cluster per subunit. Following nitrosylation of the [4Fe-4S] cluster binds 1 [4Fe-8(NO)] cluster per subunit.</text>
</comment>
<keyword evidence="4 11" id="KW-0479">Metal-binding</keyword>
<keyword evidence="3 11" id="KW-0004">4Fe-4S</keyword>
<evidence type="ECO:0000256" key="12">
    <source>
        <dbReference type="SAM" id="MobiDB-lite"/>
    </source>
</evidence>
<keyword evidence="9 11" id="KW-1015">Disulfide bond</keyword>
<feature type="domain" description="4Fe-4S Wbl-type" evidence="13">
    <location>
        <begin position="21"/>
        <end position="83"/>
    </location>
</feature>
<evidence type="ECO:0000256" key="10">
    <source>
        <dbReference type="ARBA" id="ARBA00023163"/>
    </source>
</evidence>
<dbReference type="PANTHER" id="PTHR38839:SF6">
    <property type="entry name" value="TRANSCRIPTIONAL REGULATOR WHIB1"/>
    <property type="match status" value="1"/>
</dbReference>
<comment type="PTM">
    <text evidence="11">The Fe-S cluster can be nitrosylated by nitric oxide (NO).</text>
</comment>
<comment type="caution">
    <text evidence="14">The sequence shown here is derived from an EMBL/GenBank/DDBJ whole genome shotgun (WGS) entry which is preliminary data.</text>
</comment>
<evidence type="ECO:0000256" key="5">
    <source>
        <dbReference type="ARBA" id="ARBA00023004"/>
    </source>
</evidence>
<dbReference type="PANTHER" id="PTHR38839">
    <property type="entry name" value="TRANSCRIPTIONAL REGULATOR WHID-RELATED"/>
    <property type="match status" value="1"/>
</dbReference>
<dbReference type="HAMAP" id="MF_01479">
    <property type="entry name" value="WhiB"/>
    <property type="match status" value="1"/>
</dbReference>
<evidence type="ECO:0000256" key="4">
    <source>
        <dbReference type="ARBA" id="ARBA00022723"/>
    </source>
</evidence>
<protein>
    <recommendedName>
        <fullName evidence="11">Transcriptional regulator WhiB</fullName>
    </recommendedName>
</protein>
<keyword evidence="11" id="KW-0963">Cytoplasm</keyword>
<comment type="subcellular location">
    <subcellularLocation>
        <location evidence="1 11">Cytoplasm</location>
    </subcellularLocation>
</comment>
<gene>
    <name evidence="11" type="primary">whiB</name>
    <name evidence="14" type="ORF">GCM10009741_21090</name>
</gene>
<evidence type="ECO:0000259" key="13">
    <source>
        <dbReference type="PROSITE" id="PS51674"/>
    </source>
</evidence>
<accession>A0ABN2AJZ0</accession>
<feature type="binding site" evidence="11">
    <location>
        <position position="50"/>
    </location>
    <ligand>
        <name>[4Fe-4S] cluster</name>
        <dbReference type="ChEBI" id="CHEBI:49883"/>
    </ligand>
</feature>
<keyword evidence="6 11" id="KW-0411">Iron-sulfur</keyword>
<evidence type="ECO:0000256" key="1">
    <source>
        <dbReference type="ARBA" id="ARBA00004496"/>
    </source>
</evidence>
<dbReference type="InterPro" id="IPR034768">
    <property type="entry name" value="4FE4S_WBL"/>
</dbReference>
<feature type="compositionally biased region" description="Polar residues" evidence="12">
    <location>
        <begin position="105"/>
        <end position="115"/>
    </location>
</feature>
<evidence type="ECO:0000256" key="8">
    <source>
        <dbReference type="ARBA" id="ARBA00023125"/>
    </source>
</evidence>
<keyword evidence="8 11" id="KW-0238">DNA-binding</keyword>
<dbReference type="PROSITE" id="PS51674">
    <property type="entry name" value="4FE4S_WBL"/>
    <property type="match status" value="1"/>
</dbReference>
<evidence type="ECO:0000256" key="7">
    <source>
        <dbReference type="ARBA" id="ARBA00023015"/>
    </source>
</evidence>
<feature type="binding site" evidence="11">
    <location>
        <position position="53"/>
    </location>
    <ligand>
        <name>[4Fe-4S] cluster</name>
        <dbReference type="ChEBI" id="CHEBI:49883"/>
    </ligand>
</feature>
<dbReference type="Pfam" id="PF02467">
    <property type="entry name" value="Whib"/>
    <property type="match status" value="1"/>
</dbReference>
<keyword evidence="5 11" id="KW-0408">Iron</keyword>
<dbReference type="EMBL" id="BAAANC010000001">
    <property type="protein sequence ID" value="GAA1520218.1"/>
    <property type="molecule type" value="Genomic_DNA"/>
</dbReference>
<feature type="binding site" evidence="11">
    <location>
        <position position="59"/>
    </location>
    <ligand>
        <name>[4Fe-4S] cluster</name>
        <dbReference type="ChEBI" id="CHEBI:49883"/>
    </ligand>
</feature>
<name>A0ABN2AJZ0_9ACTN</name>
<evidence type="ECO:0000256" key="9">
    <source>
        <dbReference type="ARBA" id="ARBA00023157"/>
    </source>
</evidence>
<evidence type="ECO:0000313" key="15">
    <source>
        <dbReference type="Proteomes" id="UP001500363"/>
    </source>
</evidence>
<evidence type="ECO:0000256" key="11">
    <source>
        <dbReference type="HAMAP-Rule" id="MF_01479"/>
    </source>
</evidence>
<comment type="PTM">
    <text evidence="11">Upon Fe-S cluster removal intramolecular disulfide bonds are formed.</text>
</comment>
<sequence length="115" mass="12918">MRHKTTVPSGHTSMRWLHRAACRTEDPGVFFPIGTAAPALQQIEEAKTICRHCEVTDACLDWALRTGQDTGVWGGLSEEERRALRRRSSSPPREENQELPARPLLQSNGQPRGCR</sequence>
<reference evidence="14 15" key="1">
    <citation type="journal article" date="2019" name="Int. J. Syst. Evol. Microbiol.">
        <title>The Global Catalogue of Microorganisms (GCM) 10K type strain sequencing project: providing services to taxonomists for standard genome sequencing and annotation.</title>
        <authorList>
            <consortium name="The Broad Institute Genomics Platform"/>
            <consortium name="The Broad Institute Genome Sequencing Center for Infectious Disease"/>
            <person name="Wu L."/>
            <person name="Ma J."/>
        </authorList>
    </citation>
    <scope>NUCLEOTIDE SEQUENCE [LARGE SCALE GENOMIC DNA]</scope>
    <source>
        <strain evidence="14 15">JCM 14303</strain>
    </source>
</reference>
<dbReference type="InterPro" id="IPR003482">
    <property type="entry name" value="Whib"/>
</dbReference>
<keyword evidence="10 11" id="KW-0804">Transcription</keyword>
<evidence type="ECO:0000256" key="2">
    <source>
        <dbReference type="ARBA" id="ARBA00006597"/>
    </source>
</evidence>
<feature type="binding site" evidence="11">
    <location>
        <position position="22"/>
    </location>
    <ligand>
        <name>[4Fe-4S] cluster</name>
        <dbReference type="ChEBI" id="CHEBI:49883"/>
    </ligand>
</feature>
<comment type="function">
    <text evidence="11">Acts as a transcriptional regulator. Probably redox-responsive. The apo- but not holo-form probably binds DNA.</text>
</comment>
<evidence type="ECO:0000256" key="3">
    <source>
        <dbReference type="ARBA" id="ARBA00022485"/>
    </source>
</evidence>
<proteinExistence type="inferred from homology"/>
<keyword evidence="7 11" id="KW-0805">Transcription regulation</keyword>
<feature type="region of interest" description="Disordered" evidence="12">
    <location>
        <begin position="82"/>
        <end position="115"/>
    </location>
</feature>
<comment type="similarity">
    <text evidence="2 11">Belongs to the WhiB family.</text>
</comment>
<evidence type="ECO:0000313" key="14">
    <source>
        <dbReference type="EMBL" id="GAA1520218.1"/>
    </source>
</evidence>
<keyword evidence="15" id="KW-1185">Reference proteome</keyword>
<organism evidence="14 15">
    <name type="scientific">Kribbella lupini</name>
    <dbReference type="NCBI Taxonomy" id="291602"/>
    <lineage>
        <taxon>Bacteria</taxon>
        <taxon>Bacillati</taxon>
        <taxon>Actinomycetota</taxon>
        <taxon>Actinomycetes</taxon>
        <taxon>Propionibacteriales</taxon>
        <taxon>Kribbellaceae</taxon>
        <taxon>Kribbella</taxon>
    </lineage>
</organism>